<evidence type="ECO:0000313" key="3">
    <source>
        <dbReference type="Proteomes" id="UP000449092"/>
    </source>
</evidence>
<keyword evidence="1" id="KW-1133">Transmembrane helix</keyword>
<gene>
    <name evidence="2" type="ORF">F4X82_01600</name>
</gene>
<dbReference type="Proteomes" id="UP000449092">
    <property type="component" value="Unassembled WGS sequence"/>
</dbReference>
<comment type="caution">
    <text evidence="2">The sequence shown here is derived from an EMBL/GenBank/DDBJ whole genome shotgun (WGS) entry which is preliminary data.</text>
</comment>
<dbReference type="AlphaFoldDB" id="A0A845DJ23"/>
<proteinExistence type="predicted"/>
<feature type="transmembrane region" description="Helical" evidence="1">
    <location>
        <begin position="12"/>
        <end position="33"/>
    </location>
</feature>
<dbReference type="EMBL" id="VXOY01000013">
    <property type="protein sequence ID" value="MYE38196.1"/>
    <property type="molecule type" value="Genomic_DNA"/>
</dbReference>
<evidence type="ECO:0000256" key="1">
    <source>
        <dbReference type="SAM" id="Phobius"/>
    </source>
</evidence>
<organism evidence="2 3">
    <name type="scientific">Candidatus Spechtbacteria bacterium SB0662_bin_43</name>
    <dbReference type="NCBI Taxonomy" id="2604897"/>
    <lineage>
        <taxon>Bacteria</taxon>
        <taxon>Candidatus Spechtiibacteriota</taxon>
    </lineage>
</organism>
<keyword evidence="1" id="KW-0472">Membrane</keyword>
<evidence type="ECO:0000313" key="2">
    <source>
        <dbReference type="EMBL" id="MYE38196.1"/>
    </source>
</evidence>
<protein>
    <submittedName>
        <fullName evidence="2">Uncharacterized protein</fullName>
    </submittedName>
</protein>
<reference evidence="2 3" key="1">
    <citation type="submission" date="2019-09" db="EMBL/GenBank/DDBJ databases">
        <title>Characterisation of the sponge microbiome using genome-centric metagenomics.</title>
        <authorList>
            <person name="Engelberts J.P."/>
            <person name="Robbins S.J."/>
            <person name="De Goeij J.M."/>
            <person name="Aranda M."/>
            <person name="Bell S.C."/>
            <person name="Webster N.S."/>
        </authorList>
    </citation>
    <scope>NUCLEOTIDE SEQUENCE [LARGE SCALE GENOMIC DNA]</scope>
    <source>
        <strain evidence="2">SB0662_bin_43</strain>
    </source>
</reference>
<sequence length="71" mass="8223">MNHEIKYITYKDAILIALTILATIGIAVFFFLWQNAEDKEREIRNTANHLFLHESVGFEIDEEGNIVSVKE</sequence>
<name>A0A845DJ23_9BACT</name>
<keyword evidence="1" id="KW-0812">Transmembrane</keyword>
<accession>A0A845DJ23</accession>